<name>A0A0R0BLW6_9GAMM</name>
<reference evidence="1 2" key="1">
    <citation type="submission" date="2015-05" db="EMBL/GenBank/DDBJ databases">
        <title>Genome sequencing and analysis of members of genus Stenotrophomonas.</title>
        <authorList>
            <person name="Patil P.P."/>
            <person name="Midha S."/>
            <person name="Patil P.B."/>
        </authorList>
    </citation>
    <scope>NUCLEOTIDE SEQUENCE [LARGE SCALE GENOMIC DNA]</scope>
    <source>
        <strain evidence="1 2">DSM 17805</strain>
    </source>
</reference>
<evidence type="ECO:0000313" key="1">
    <source>
        <dbReference type="EMBL" id="KRG55314.1"/>
    </source>
</evidence>
<evidence type="ECO:0000313" key="2">
    <source>
        <dbReference type="Proteomes" id="UP000051254"/>
    </source>
</evidence>
<gene>
    <name evidence="1" type="ORF">ABB25_12425</name>
</gene>
<keyword evidence="2" id="KW-1185">Reference proteome</keyword>
<dbReference type="EMBL" id="LDJH01000026">
    <property type="protein sequence ID" value="KRG55314.1"/>
    <property type="molecule type" value="Genomic_DNA"/>
</dbReference>
<comment type="caution">
    <text evidence="1">The sequence shown here is derived from an EMBL/GenBank/DDBJ whole genome shotgun (WGS) entry which is preliminary data.</text>
</comment>
<accession>A0A0R0BLW6</accession>
<proteinExistence type="predicted"/>
<dbReference type="PATRIC" id="fig|266128.3.peg.1541"/>
<protein>
    <submittedName>
        <fullName evidence="1">Uncharacterized protein</fullName>
    </submittedName>
</protein>
<sequence>MCSFRYQQEAGDDYKPYWHGQSEQGKDPQRLYDKGFRKNDPHQHQGVIQIYLNRFYEFQASFQGTTQSHHAWMQLQISRLRAYFRLVEVNDIVGFVTGVIAMNYVCMDMAKDIAIKHLNHDK</sequence>
<organism evidence="1 2">
    <name type="scientific">Stenotrophomonas koreensis</name>
    <dbReference type="NCBI Taxonomy" id="266128"/>
    <lineage>
        <taxon>Bacteria</taxon>
        <taxon>Pseudomonadati</taxon>
        <taxon>Pseudomonadota</taxon>
        <taxon>Gammaproteobacteria</taxon>
        <taxon>Lysobacterales</taxon>
        <taxon>Lysobacteraceae</taxon>
        <taxon>Stenotrophomonas</taxon>
    </lineage>
</organism>
<dbReference type="Proteomes" id="UP000051254">
    <property type="component" value="Unassembled WGS sequence"/>
</dbReference>
<dbReference type="AlphaFoldDB" id="A0A0R0BLW6"/>